<proteinExistence type="predicted"/>
<protein>
    <submittedName>
        <fullName evidence="1">Uncharacterized protein</fullName>
    </submittedName>
</protein>
<comment type="caution">
    <text evidence="1">The sequence shown here is derived from an EMBL/GenBank/DDBJ whole genome shotgun (WGS) entry which is preliminary data.</text>
</comment>
<reference evidence="1" key="1">
    <citation type="journal article" date="2015" name="Nature">
        <title>Complex archaea that bridge the gap between prokaryotes and eukaryotes.</title>
        <authorList>
            <person name="Spang A."/>
            <person name="Saw J.H."/>
            <person name="Jorgensen S.L."/>
            <person name="Zaremba-Niedzwiedzka K."/>
            <person name="Martijn J."/>
            <person name="Lind A.E."/>
            <person name="van Eijk R."/>
            <person name="Schleper C."/>
            <person name="Guy L."/>
            <person name="Ettema T.J."/>
        </authorList>
    </citation>
    <scope>NUCLEOTIDE SEQUENCE</scope>
</reference>
<feature type="non-terminal residue" evidence="1">
    <location>
        <position position="1"/>
    </location>
</feature>
<sequence length="81" mass="9176">IESQYLESPASGQHECAVFNRQQFILIRQKLPTIERERIVGDLSTLTVGWELFVSAEREIVKEASGAESLDDAWGVWLKTV</sequence>
<accession>A0A0F9EGT2</accession>
<dbReference type="AlphaFoldDB" id="A0A0F9EGT2"/>
<organism evidence="1">
    <name type="scientific">marine sediment metagenome</name>
    <dbReference type="NCBI Taxonomy" id="412755"/>
    <lineage>
        <taxon>unclassified sequences</taxon>
        <taxon>metagenomes</taxon>
        <taxon>ecological metagenomes</taxon>
    </lineage>
</organism>
<dbReference type="EMBL" id="LAZR01025036">
    <property type="protein sequence ID" value="KKL73189.1"/>
    <property type="molecule type" value="Genomic_DNA"/>
</dbReference>
<name>A0A0F9EGT2_9ZZZZ</name>
<evidence type="ECO:0000313" key="1">
    <source>
        <dbReference type="EMBL" id="KKL73189.1"/>
    </source>
</evidence>
<gene>
    <name evidence="1" type="ORF">LCGC14_2077360</name>
</gene>